<accession>A0A2G9UWD5</accession>
<gene>
    <name evidence="1" type="ORF">TELCIR_03502</name>
</gene>
<dbReference type="AlphaFoldDB" id="A0A2G9UWD5"/>
<sequence length="109" mass="12914">MSIANPRNETYQLNLEILLEKKGGKTTVMKHLSKILKKGKAATVNANYKVTMNKHNKPEIKLIQETVFEKARQRCKPTLYPKRHRVRAPYIRHYYKTLDKLLHMRRGKK</sequence>
<evidence type="ECO:0000313" key="1">
    <source>
        <dbReference type="EMBL" id="PIO74483.1"/>
    </source>
</evidence>
<dbReference type="EMBL" id="KZ345269">
    <property type="protein sequence ID" value="PIO74483.1"/>
    <property type="molecule type" value="Genomic_DNA"/>
</dbReference>
<proteinExistence type="predicted"/>
<keyword evidence="2" id="KW-1185">Reference proteome</keyword>
<name>A0A2G9UWD5_TELCI</name>
<protein>
    <submittedName>
        <fullName evidence="1">Uncharacterized protein</fullName>
    </submittedName>
</protein>
<organism evidence="1 2">
    <name type="scientific">Teladorsagia circumcincta</name>
    <name type="common">Brown stomach worm</name>
    <name type="synonym">Ostertagia circumcincta</name>
    <dbReference type="NCBI Taxonomy" id="45464"/>
    <lineage>
        <taxon>Eukaryota</taxon>
        <taxon>Metazoa</taxon>
        <taxon>Ecdysozoa</taxon>
        <taxon>Nematoda</taxon>
        <taxon>Chromadorea</taxon>
        <taxon>Rhabditida</taxon>
        <taxon>Rhabditina</taxon>
        <taxon>Rhabditomorpha</taxon>
        <taxon>Strongyloidea</taxon>
        <taxon>Trichostrongylidae</taxon>
        <taxon>Teladorsagia</taxon>
    </lineage>
</organism>
<reference evidence="1 2" key="1">
    <citation type="submission" date="2015-09" db="EMBL/GenBank/DDBJ databases">
        <title>Draft genome of the parasitic nematode Teladorsagia circumcincta isolate WARC Sus (inbred).</title>
        <authorList>
            <person name="Mitreva M."/>
        </authorList>
    </citation>
    <scope>NUCLEOTIDE SEQUENCE [LARGE SCALE GENOMIC DNA]</scope>
    <source>
        <strain evidence="1 2">S</strain>
    </source>
</reference>
<dbReference type="Proteomes" id="UP000230423">
    <property type="component" value="Unassembled WGS sequence"/>
</dbReference>
<evidence type="ECO:0000313" key="2">
    <source>
        <dbReference type="Proteomes" id="UP000230423"/>
    </source>
</evidence>